<dbReference type="RefSeq" id="WP_130290138.1">
    <property type="nucleotide sequence ID" value="NZ_SHKL01000001.1"/>
</dbReference>
<keyword evidence="1" id="KW-0472">Membrane</keyword>
<evidence type="ECO:0000256" key="1">
    <source>
        <dbReference type="SAM" id="Phobius"/>
    </source>
</evidence>
<dbReference type="Proteomes" id="UP000291591">
    <property type="component" value="Unassembled WGS sequence"/>
</dbReference>
<keyword evidence="1" id="KW-0812">Transmembrane</keyword>
<dbReference type="Pfam" id="PF19684">
    <property type="entry name" value="DUF6186"/>
    <property type="match status" value="1"/>
</dbReference>
<feature type="transmembrane region" description="Helical" evidence="1">
    <location>
        <begin position="38"/>
        <end position="60"/>
    </location>
</feature>
<protein>
    <submittedName>
        <fullName evidence="2">Uncharacterized protein</fullName>
    </submittedName>
</protein>
<feature type="transmembrane region" description="Helical" evidence="1">
    <location>
        <begin position="6"/>
        <end position="26"/>
    </location>
</feature>
<keyword evidence="3" id="KW-1185">Reference proteome</keyword>
<evidence type="ECO:0000313" key="2">
    <source>
        <dbReference type="EMBL" id="RZT85721.1"/>
    </source>
</evidence>
<organism evidence="2 3">
    <name type="scientific">Pseudonocardia sediminis</name>
    <dbReference type="NCBI Taxonomy" id="1397368"/>
    <lineage>
        <taxon>Bacteria</taxon>
        <taxon>Bacillati</taxon>
        <taxon>Actinomycetota</taxon>
        <taxon>Actinomycetes</taxon>
        <taxon>Pseudonocardiales</taxon>
        <taxon>Pseudonocardiaceae</taxon>
        <taxon>Pseudonocardia</taxon>
    </lineage>
</organism>
<accession>A0A4Q7UXP8</accession>
<keyword evidence="1" id="KW-1133">Transmembrane helix</keyword>
<gene>
    <name evidence="2" type="ORF">EV383_2600</name>
</gene>
<proteinExistence type="predicted"/>
<reference evidence="2 3" key="1">
    <citation type="submission" date="2019-02" db="EMBL/GenBank/DDBJ databases">
        <title>Sequencing the genomes of 1000 actinobacteria strains.</title>
        <authorList>
            <person name="Klenk H.-P."/>
        </authorList>
    </citation>
    <scope>NUCLEOTIDE SEQUENCE [LARGE SCALE GENOMIC DNA]</scope>
    <source>
        <strain evidence="2 3">DSM 45779</strain>
    </source>
</reference>
<dbReference type="InterPro" id="IPR046177">
    <property type="entry name" value="DUF6186"/>
</dbReference>
<evidence type="ECO:0000313" key="3">
    <source>
        <dbReference type="Proteomes" id="UP000291591"/>
    </source>
</evidence>
<dbReference type="EMBL" id="SHKL01000001">
    <property type="protein sequence ID" value="RZT85721.1"/>
    <property type="molecule type" value="Genomic_DNA"/>
</dbReference>
<comment type="caution">
    <text evidence="2">The sequence shown here is derived from an EMBL/GenBank/DDBJ whole genome shotgun (WGS) entry which is preliminary data.</text>
</comment>
<sequence length="77" mass="8134">MSAGYAATIAAYLLLVAAAVVLELLGRRPGATVPTFSDVVTAVAATVPGRIALLGLWWWAGWHFLARSSLPPGWPYP</sequence>
<dbReference type="AlphaFoldDB" id="A0A4Q7UXP8"/>
<name>A0A4Q7UXP8_PSEST</name>